<dbReference type="Proteomes" id="UP000035035">
    <property type="component" value="Unassembled WGS sequence"/>
</dbReference>
<dbReference type="Gene3D" id="1.20.144.10">
    <property type="entry name" value="Phosphatidic acid phosphatase type 2/haloperoxidase"/>
    <property type="match status" value="1"/>
</dbReference>
<protein>
    <submittedName>
        <fullName evidence="4">Phosphatase</fullName>
    </submittedName>
</protein>
<evidence type="ECO:0000256" key="2">
    <source>
        <dbReference type="SAM" id="SignalP"/>
    </source>
</evidence>
<dbReference type="InterPro" id="IPR001011">
    <property type="entry name" value="Acid_Pase_classA_bac"/>
</dbReference>
<reference evidence="4 5" key="1">
    <citation type="journal article" date="2014" name="Genome Announc.">
        <title>Draft Genome Sequence of Gordonia alkanivorans Strain CGMCC6845, a Halotolerant Hydrocarbon-Degrading Bacterium.</title>
        <authorList>
            <person name="Wang X."/>
            <person name="Jin D."/>
            <person name="Zhou L."/>
            <person name="Wu L."/>
            <person name="An W."/>
            <person name="Zhao L."/>
        </authorList>
    </citation>
    <scope>NUCLEOTIDE SEQUENCE [LARGE SCALE GENOMIC DNA]</scope>
    <source>
        <strain evidence="4 5">CGMCC 6845</strain>
    </source>
</reference>
<evidence type="ECO:0000313" key="5">
    <source>
        <dbReference type="Proteomes" id="UP000035035"/>
    </source>
</evidence>
<dbReference type="SMART" id="SM00014">
    <property type="entry name" value="acidPPc"/>
    <property type="match status" value="1"/>
</dbReference>
<feature type="chain" id="PRO_5039307887" evidence="2">
    <location>
        <begin position="49"/>
        <end position="415"/>
    </location>
</feature>
<dbReference type="PATRIC" id="fig|1423140.3.peg.4172"/>
<dbReference type="PRINTS" id="PR00483">
    <property type="entry name" value="BACPHPHTASE"/>
</dbReference>
<evidence type="ECO:0000313" key="4">
    <source>
        <dbReference type="EMBL" id="ETA05046.1"/>
    </source>
</evidence>
<organism evidence="4 5">
    <name type="scientific">Gordonia alkanivorans CGMCC 6845</name>
    <dbReference type="NCBI Taxonomy" id="1423140"/>
    <lineage>
        <taxon>Bacteria</taxon>
        <taxon>Bacillati</taxon>
        <taxon>Actinomycetota</taxon>
        <taxon>Actinomycetes</taxon>
        <taxon>Mycobacteriales</taxon>
        <taxon>Gordoniaceae</taxon>
        <taxon>Gordonia</taxon>
    </lineage>
</organism>
<comment type="caution">
    <text evidence="4">The sequence shown here is derived from an EMBL/GenBank/DDBJ whole genome shotgun (WGS) entry which is preliminary data.</text>
</comment>
<dbReference type="SUPFAM" id="SSF48317">
    <property type="entry name" value="Acid phosphatase/Vanadium-dependent haloperoxidase"/>
    <property type="match status" value="1"/>
</dbReference>
<gene>
    <name evidence="4" type="ORF">V525_21015</name>
</gene>
<dbReference type="HOGENOM" id="CLU_016419_0_0_11"/>
<proteinExistence type="predicted"/>
<accession>W9DF52</accession>
<feature type="region of interest" description="Disordered" evidence="1">
    <location>
        <begin position="1"/>
        <end position="20"/>
    </location>
</feature>
<feature type="domain" description="Phosphatidic acid phosphatase type 2/haloperoxidase" evidence="3">
    <location>
        <begin position="159"/>
        <end position="278"/>
    </location>
</feature>
<dbReference type="EMBL" id="AYXO01000067">
    <property type="protein sequence ID" value="ETA05046.1"/>
    <property type="molecule type" value="Genomic_DNA"/>
</dbReference>
<dbReference type="AlphaFoldDB" id="W9DF52"/>
<keyword evidence="2" id="KW-0732">Signal</keyword>
<dbReference type="Pfam" id="PF01569">
    <property type="entry name" value="PAP2"/>
    <property type="match status" value="1"/>
</dbReference>
<dbReference type="InterPro" id="IPR000326">
    <property type="entry name" value="PAP2/HPO"/>
</dbReference>
<evidence type="ECO:0000256" key="1">
    <source>
        <dbReference type="SAM" id="MobiDB-lite"/>
    </source>
</evidence>
<dbReference type="GO" id="GO:0030288">
    <property type="term" value="C:outer membrane-bounded periplasmic space"/>
    <property type="evidence" value="ECO:0007669"/>
    <property type="project" value="InterPro"/>
</dbReference>
<sequence length="415" mass="45488">MISDSVARPRRTAAPRPRRRTLTRMFAPVIATAAAVAATVALVAPTQAAPAKPTPVPFPTGDLVRLYPSDVSSFPGGVYLQPIETFSALRRDHPEIMAQNLDKVVAINQAAADDPALQRRALTDAHDDPLVTMSDAFGQKLGSHFRNALAAGRLPKTKSIFSDYLARGGGIANTTLVEKYVFGNDRPFVVAPKRIRKYTRTDENEYDALGANPSFPSGHAGMFFWRGTLLALMLPEFAPQFLTRASEGGYHRVVLGVHYPLDVIGGAMVGQAAAADRWNDPEFKRLLRASATEIRRELEWRCGAPLSTCINQDTPYLTDDEAKRIYTDRLTYGFGRVASPTHRMVVPQQAVDMISPAFPSLSDAQRRQILVATAHPAGYPLDDQRPGRASWQRLDLVRAYTARVTVDDNGGVTVH</sequence>
<keyword evidence="5" id="KW-1185">Reference proteome</keyword>
<dbReference type="GO" id="GO:0003993">
    <property type="term" value="F:acid phosphatase activity"/>
    <property type="evidence" value="ECO:0007669"/>
    <property type="project" value="InterPro"/>
</dbReference>
<feature type="signal peptide" evidence="2">
    <location>
        <begin position="1"/>
        <end position="48"/>
    </location>
</feature>
<evidence type="ECO:0000259" key="3">
    <source>
        <dbReference type="SMART" id="SM00014"/>
    </source>
</evidence>
<dbReference type="InterPro" id="IPR036938">
    <property type="entry name" value="PAP2/HPO_sf"/>
</dbReference>
<feature type="compositionally biased region" description="Basic residues" evidence="1">
    <location>
        <begin position="8"/>
        <end position="20"/>
    </location>
</feature>
<name>W9DF52_9ACTN</name>